<feature type="domain" description="SSD" evidence="8">
    <location>
        <begin position="215"/>
        <end position="344"/>
    </location>
</feature>
<dbReference type="EMBL" id="JACYXC010000002">
    <property type="protein sequence ID" value="MBH5338729.1"/>
    <property type="molecule type" value="Genomic_DNA"/>
</dbReference>
<sequence>MTDRERPRSTRGLAARAGAWSARHPWAAVGGWLVFVVLALAVGATSGRVDVKESEEVPGESRRVSRLLEGAGLEHPAGEAVLVQARSPDGAGTGDPEFRGTVDAVVDAVRGTGLASGVTSPYASGALSADGRSALVRFDVRGDPERADDRVGPVLDAVAEVADRHPDQRVEQFGDASAGRAMDEAYGDDLARAEFSALPLAFGILLVVFGAVVAALLPVALALSAFLATTGLVAAVSHLVPMSDVANSVMLLVGLAVGVDYCLFYLRREREERAAGRDAATALRIAAATSGHAVLVSGFTVIVAMGGMFLTGVADFKAMGLATLMVVAVAMTGSVTVLPALLSLLGDRVEKGRLPRPGDRLLRGGRGRRGRGGARSSRIWGAVLRRVLRRPGLSVVLAGGALLLLALPAAGMRTAELTPRQELGGSVPVAATYERMNEAFPGGSDRAEVVVRADDIGAAPVRAAIAGFGDRAVAEGASGGPVEVTVHPRQNLAVLEVPLAGGPDEKRSERSLEILRDEVRPATLDRAEGVVEAPIGGSTAASVDFTDAIGSAVPPVFAFVVVLAFLLMLVFFRSPVIALTAVVLNLLSAGAAYGILTAVFQHGWGAGLVGAHGVGAVVSWLPLFLFVILFGLSTDYHVFVVSRIREARLAGRTTRDAVVHGVVTTAGVVTSAAVIMVGVFAVFGTLSMQSMKQMGLGLAVAVLIDATVIRGVLLPAVMVLLGERNWYLPRRLRRLPGAVPTGGAARPPAAAAPAEVPAVRPE</sequence>
<dbReference type="Pfam" id="PF03176">
    <property type="entry name" value="MMPL"/>
    <property type="match status" value="2"/>
</dbReference>
<feature type="transmembrane region" description="Helical" evidence="7">
    <location>
        <begin position="662"/>
        <end position="684"/>
    </location>
</feature>
<dbReference type="InterPro" id="IPR050545">
    <property type="entry name" value="Mycobact_MmpL"/>
</dbReference>
<dbReference type="PROSITE" id="PS50156">
    <property type="entry name" value="SSD"/>
    <property type="match status" value="1"/>
</dbReference>
<dbReference type="Gene3D" id="1.20.1640.10">
    <property type="entry name" value="Multidrug efflux transporter AcrB transmembrane domain"/>
    <property type="match status" value="2"/>
</dbReference>
<dbReference type="RefSeq" id="WP_197992507.1">
    <property type="nucleotide sequence ID" value="NZ_JACYXC010000002.1"/>
</dbReference>
<evidence type="ECO:0000256" key="1">
    <source>
        <dbReference type="ARBA" id="ARBA00004651"/>
    </source>
</evidence>
<evidence type="ECO:0000256" key="3">
    <source>
        <dbReference type="ARBA" id="ARBA00022692"/>
    </source>
</evidence>
<comment type="subcellular location">
    <subcellularLocation>
        <location evidence="1">Cell membrane</location>
        <topology evidence="1">Multi-pass membrane protein</topology>
    </subcellularLocation>
</comment>
<feature type="transmembrane region" description="Helical" evidence="7">
    <location>
        <begin position="322"/>
        <end position="346"/>
    </location>
</feature>
<feature type="transmembrane region" description="Helical" evidence="7">
    <location>
        <begin position="26"/>
        <end position="44"/>
    </location>
</feature>
<evidence type="ECO:0000256" key="7">
    <source>
        <dbReference type="SAM" id="Phobius"/>
    </source>
</evidence>
<keyword evidence="2" id="KW-1003">Cell membrane</keyword>
<dbReference type="InterPro" id="IPR004869">
    <property type="entry name" value="MMPL_dom"/>
</dbReference>
<feature type="transmembrane region" description="Helical" evidence="7">
    <location>
        <begin position="392"/>
        <end position="410"/>
    </location>
</feature>
<keyword evidence="3 7" id="KW-0812">Transmembrane</keyword>
<evidence type="ECO:0000256" key="2">
    <source>
        <dbReference type="ARBA" id="ARBA00022475"/>
    </source>
</evidence>
<organism evidence="9 10">
    <name type="scientific">Streptomyces pactum</name>
    <dbReference type="NCBI Taxonomy" id="68249"/>
    <lineage>
        <taxon>Bacteria</taxon>
        <taxon>Bacillati</taxon>
        <taxon>Actinomycetota</taxon>
        <taxon>Actinomycetes</taxon>
        <taxon>Kitasatosporales</taxon>
        <taxon>Streptomycetaceae</taxon>
        <taxon>Streptomyces</taxon>
    </lineage>
</organism>
<dbReference type="PANTHER" id="PTHR33406">
    <property type="entry name" value="MEMBRANE PROTEIN MJ1562-RELATED"/>
    <property type="match status" value="1"/>
</dbReference>
<accession>A0ABS0NU32</accession>
<reference evidence="9 10" key="1">
    <citation type="submission" date="2020-09" db="EMBL/GenBank/DDBJ databases">
        <title>Biosynthesis of the nuclear factor of activated T cells inhibitor NFAT-133 and its congeners in Streptomyces pactum.</title>
        <authorList>
            <person name="Zhou W."/>
            <person name="Posri P."/>
            <person name="Abugrain M.E."/>
            <person name="Weisberg A.J."/>
            <person name="Chang J.H."/>
            <person name="Mahmud T."/>
        </authorList>
    </citation>
    <scope>NUCLEOTIDE SEQUENCE [LARGE SCALE GENOMIC DNA]</scope>
    <source>
        <strain evidence="9 10">ATCC 27456</strain>
    </source>
</reference>
<evidence type="ECO:0000256" key="5">
    <source>
        <dbReference type="ARBA" id="ARBA00023136"/>
    </source>
</evidence>
<dbReference type="InterPro" id="IPR000731">
    <property type="entry name" value="SSD"/>
</dbReference>
<feature type="transmembrane region" description="Helical" evidence="7">
    <location>
        <begin position="287"/>
        <end position="310"/>
    </location>
</feature>
<feature type="transmembrane region" description="Helical" evidence="7">
    <location>
        <begin position="696"/>
        <end position="721"/>
    </location>
</feature>
<comment type="caution">
    <text evidence="9">The sequence shown here is derived from an EMBL/GenBank/DDBJ whole genome shotgun (WGS) entry which is preliminary data.</text>
</comment>
<dbReference type="Proteomes" id="UP000807371">
    <property type="component" value="Unassembled WGS sequence"/>
</dbReference>
<feature type="transmembrane region" description="Helical" evidence="7">
    <location>
        <begin position="579"/>
        <end position="600"/>
    </location>
</feature>
<feature type="transmembrane region" description="Helical" evidence="7">
    <location>
        <begin position="552"/>
        <end position="572"/>
    </location>
</feature>
<feature type="region of interest" description="Disordered" evidence="6">
    <location>
        <begin position="739"/>
        <end position="762"/>
    </location>
</feature>
<evidence type="ECO:0000256" key="6">
    <source>
        <dbReference type="SAM" id="MobiDB-lite"/>
    </source>
</evidence>
<feature type="transmembrane region" description="Helical" evidence="7">
    <location>
        <begin position="200"/>
        <end position="228"/>
    </location>
</feature>
<keyword evidence="5 7" id="KW-0472">Membrane</keyword>
<evidence type="ECO:0000313" key="10">
    <source>
        <dbReference type="Proteomes" id="UP000807371"/>
    </source>
</evidence>
<protein>
    <submittedName>
        <fullName evidence="9">MMPL family transporter</fullName>
    </submittedName>
</protein>
<gene>
    <name evidence="9" type="ORF">IHE55_29710</name>
</gene>
<feature type="transmembrane region" description="Helical" evidence="7">
    <location>
        <begin position="248"/>
        <end position="266"/>
    </location>
</feature>
<feature type="transmembrane region" description="Helical" evidence="7">
    <location>
        <begin position="620"/>
        <end position="641"/>
    </location>
</feature>
<evidence type="ECO:0000313" key="9">
    <source>
        <dbReference type="EMBL" id="MBH5338729.1"/>
    </source>
</evidence>
<keyword evidence="10" id="KW-1185">Reference proteome</keyword>
<keyword evidence="4 7" id="KW-1133">Transmembrane helix</keyword>
<name>A0ABS0NU32_9ACTN</name>
<proteinExistence type="predicted"/>
<evidence type="ECO:0000259" key="8">
    <source>
        <dbReference type="PROSITE" id="PS50156"/>
    </source>
</evidence>
<dbReference type="SUPFAM" id="SSF82866">
    <property type="entry name" value="Multidrug efflux transporter AcrB transmembrane domain"/>
    <property type="match status" value="2"/>
</dbReference>
<dbReference type="PANTHER" id="PTHR33406:SF13">
    <property type="entry name" value="MEMBRANE PROTEIN YDFJ"/>
    <property type="match status" value="1"/>
</dbReference>
<evidence type="ECO:0000256" key="4">
    <source>
        <dbReference type="ARBA" id="ARBA00022989"/>
    </source>
</evidence>